<keyword evidence="2" id="KW-1185">Reference proteome</keyword>
<dbReference type="EMBL" id="SLWS01000006">
    <property type="protein sequence ID" value="TCO56557.1"/>
    <property type="molecule type" value="Genomic_DNA"/>
</dbReference>
<dbReference type="RefSeq" id="WP_132119943.1">
    <property type="nucleotide sequence ID" value="NZ_SLWS01000006.1"/>
</dbReference>
<accession>A0A4R2JDH1</accession>
<comment type="caution">
    <text evidence="1">The sequence shown here is derived from an EMBL/GenBank/DDBJ whole genome shotgun (WGS) entry which is preliminary data.</text>
</comment>
<dbReference type="Proteomes" id="UP000295680">
    <property type="component" value="Unassembled WGS sequence"/>
</dbReference>
<organism evidence="1 2">
    <name type="scientific">Actinocrispum wychmicini</name>
    <dbReference type="NCBI Taxonomy" id="1213861"/>
    <lineage>
        <taxon>Bacteria</taxon>
        <taxon>Bacillati</taxon>
        <taxon>Actinomycetota</taxon>
        <taxon>Actinomycetes</taxon>
        <taxon>Pseudonocardiales</taxon>
        <taxon>Pseudonocardiaceae</taxon>
        <taxon>Actinocrispum</taxon>
    </lineage>
</organism>
<protein>
    <submittedName>
        <fullName evidence="1">Uncharacterized protein</fullName>
    </submittedName>
</protein>
<evidence type="ECO:0000313" key="2">
    <source>
        <dbReference type="Proteomes" id="UP000295680"/>
    </source>
</evidence>
<sequence>MSFRFTLPDAPIAAASADIGHVAVSLALTLAGDVLVVSPSLDEARPVLDRISEGVFVSGLGTESPSVTSTVRHSFTQDGTVFMGPSTMVFTGASVIDYAQDGVEITGDVAYRLAVTVAPHNREPENHADAQTWFARNGGTLASIGAIVLIGRSLSAVTALD</sequence>
<dbReference type="AlphaFoldDB" id="A0A4R2JDH1"/>
<dbReference type="OrthoDB" id="3679759at2"/>
<reference evidence="1 2" key="1">
    <citation type="submission" date="2019-03" db="EMBL/GenBank/DDBJ databases">
        <title>Genomic Encyclopedia of Type Strains, Phase IV (KMG-IV): sequencing the most valuable type-strain genomes for metagenomic binning, comparative biology and taxonomic classification.</title>
        <authorList>
            <person name="Goeker M."/>
        </authorList>
    </citation>
    <scope>NUCLEOTIDE SEQUENCE [LARGE SCALE GENOMIC DNA]</scope>
    <source>
        <strain evidence="1 2">DSM 45934</strain>
    </source>
</reference>
<gene>
    <name evidence="1" type="ORF">EV192_10630</name>
</gene>
<name>A0A4R2JDH1_9PSEU</name>
<evidence type="ECO:0000313" key="1">
    <source>
        <dbReference type="EMBL" id="TCO56557.1"/>
    </source>
</evidence>
<proteinExistence type="predicted"/>